<dbReference type="CDD" id="cd00209">
    <property type="entry name" value="DHFR"/>
    <property type="match status" value="1"/>
</dbReference>
<dbReference type="GO" id="GO:0046655">
    <property type="term" value="P:folic acid metabolic process"/>
    <property type="evidence" value="ECO:0007669"/>
    <property type="project" value="TreeGrafter"/>
</dbReference>
<keyword evidence="6 8" id="KW-0560">Oxidoreductase</keyword>
<dbReference type="InterPro" id="IPR012259">
    <property type="entry name" value="DHFR"/>
</dbReference>
<keyword evidence="11" id="KW-1185">Reference proteome</keyword>
<dbReference type="InterPro" id="IPR024072">
    <property type="entry name" value="DHFR-like_dom_sf"/>
</dbReference>
<dbReference type="AlphaFoldDB" id="A0A1I3VAB2"/>
<comment type="pathway">
    <text evidence="1 8">Cofactor biosynthesis; tetrahydrofolate biosynthesis; 5,6,7,8-tetrahydrofolate from 7,8-dihydrofolate: step 1/1.</text>
</comment>
<gene>
    <name evidence="10" type="ORF">SAMN04488498_101328</name>
</gene>
<name>A0A1I3VAB2_9HYPH</name>
<dbReference type="PROSITE" id="PS51330">
    <property type="entry name" value="DHFR_2"/>
    <property type="match status" value="1"/>
</dbReference>
<evidence type="ECO:0000313" key="11">
    <source>
        <dbReference type="Proteomes" id="UP000323300"/>
    </source>
</evidence>
<dbReference type="EMBL" id="FOSL01000001">
    <property type="protein sequence ID" value="SFJ92404.1"/>
    <property type="molecule type" value="Genomic_DNA"/>
</dbReference>
<dbReference type="GO" id="GO:0006730">
    <property type="term" value="P:one-carbon metabolic process"/>
    <property type="evidence" value="ECO:0007669"/>
    <property type="project" value="UniProtKB-KW"/>
</dbReference>
<organism evidence="10 11">
    <name type="scientific">Neomesorhizobium albiziae</name>
    <dbReference type="NCBI Taxonomy" id="335020"/>
    <lineage>
        <taxon>Bacteria</taxon>
        <taxon>Pseudomonadati</taxon>
        <taxon>Pseudomonadota</taxon>
        <taxon>Alphaproteobacteria</taxon>
        <taxon>Hyphomicrobiales</taxon>
        <taxon>Phyllobacteriaceae</taxon>
        <taxon>Neomesorhizobium</taxon>
    </lineage>
</organism>
<dbReference type="UniPathway" id="UPA00077">
    <property type="reaction ID" value="UER00158"/>
</dbReference>
<dbReference type="RefSeq" id="WP_149757596.1">
    <property type="nucleotide sequence ID" value="NZ_BSPE01000002.1"/>
</dbReference>
<dbReference type="PRINTS" id="PR00070">
    <property type="entry name" value="DHFR"/>
</dbReference>
<dbReference type="Pfam" id="PF00186">
    <property type="entry name" value="DHFR_1"/>
    <property type="match status" value="1"/>
</dbReference>
<dbReference type="GO" id="GO:0046654">
    <property type="term" value="P:tetrahydrofolate biosynthetic process"/>
    <property type="evidence" value="ECO:0007669"/>
    <property type="project" value="UniProtKB-UniPathway"/>
</dbReference>
<evidence type="ECO:0000256" key="5">
    <source>
        <dbReference type="ARBA" id="ARBA00022857"/>
    </source>
</evidence>
<dbReference type="GO" id="GO:0005829">
    <property type="term" value="C:cytosol"/>
    <property type="evidence" value="ECO:0007669"/>
    <property type="project" value="TreeGrafter"/>
</dbReference>
<evidence type="ECO:0000256" key="3">
    <source>
        <dbReference type="ARBA" id="ARBA00012856"/>
    </source>
</evidence>
<dbReference type="Gene3D" id="3.40.430.10">
    <property type="entry name" value="Dihydrofolate Reductase, subunit A"/>
    <property type="match status" value="1"/>
</dbReference>
<dbReference type="SUPFAM" id="SSF53597">
    <property type="entry name" value="Dihydrofolate reductase-like"/>
    <property type="match status" value="1"/>
</dbReference>
<comment type="catalytic activity">
    <reaction evidence="8">
        <text>(6S)-5,6,7,8-tetrahydrofolate + NADP(+) = 7,8-dihydrofolate + NADPH + H(+)</text>
        <dbReference type="Rhea" id="RHEA:15009"/>
        <dbReference type="ChEBI" id="CHEBI:15378"/>
        <dbReference type="ChEBI" id="CHEBI:57451"/>
        <dbReference type="ChEBI" id="CHEBI:57453"/>
        <dbReference type="ChEBI" id="CHEBI:57783"/>
        <dbReference type="ChEBI" id="CHEBI:58349"/>
        <dbReference type="EC" id="1.5.1.3"/>
    </reaction>
</comment>
<dbReference type="GO" id="GO:0004146">
    <property type="term" value="F:dihydrofolate reductase activity"/>
    <property type="evidence" value="ECO:0007669"/>
    <property type="project" value="UniProtKB-EC"/>
</dbReference>
<evidence type="ECO:0000313" key="10">
    <source>
        <dbReference type="EMBL" id="SFJ92404.1"/>
    </source>
</evidence>
<dbReference type="GO" id="GO:0046452">
    <property type="term" value="P:dihydrofolate metabolic process"/>
    <property type="evidence" value="ECO:0007669"/>
    <property type="project" value="TreeGrafter"/>
</dbReference>
<dbReference type="EC" id="1.5.1.3" evidence="3 8"/>
<keyword evidence="4 8" id="KW-0554">One-carbon metabolism</keyword>
<comment type="function">
    <text evidence="7 8">Key enzyme in folate metabolism. Catalyzes an essential reaction for de novo glycine and purine synthesis, and for DNA precursor synthesis.</text>
</comment>
<dbReference type="PANTHER" id="PTHR48069">
    <property type="entry name" value="DIHYDROFOLATE REDUCTASE"/>
    <property type="match status" value="1"/>
</dbReference>
<comment type="similarity">
    <text evidence="2 8">Belongs to the dihydrofolate reductase family.</text>
</comment>
<keyword evidence="5 8" id="KW-0521">NADP</keyword>
<reference evidence="10 11" key="1">
    <citation type="submission" date="2016-10" db="EMBL/GenBank/DDBJ databases">
        <authorList>
            <person name="Varghese N."/>
            <person name="Submissions S."/>
        </authorList>
    </citation>
    <scope>NUCLEOTIDE SEQUENCE [LARGE SCALE GENOMIC DNA]</scope>
    <source>
        <strain evidence="10 11">DSM 21822</strain>
    </source>
</reference>
<dbReference type="PANTHER" id="PTHR48069:SF3">
    <property type="entry name" value="DIHYDROFOLATE REDUCTASE"/>
    <property type="match status" value="1"/>
</dbReference>
<dbReference type="InterPro" id="IPR001796">
    <property type="entry name" value="DHFR_dom"/>
</dbReference>
<evidence type="ECO:0000256" key="7">
    <source>
        <dbReference type="ARBA" id="ARBA00025067"/>
    </source>
</evidence>
<dbReference type="Proteomes" id="UP000323300">
    <property type="component" value="Unassembled WGS sequence"/>
</dbReference>
<proteinExistence type="inferred from homology"/>
<dbReference type="PIRSF" id="PIRSF000194">
    <property type="entry name" value="DHFR"/>
    <property type="match status" value="1"/>
</dbReference>
<dbReference type="GO" id="GO:0070401">
    <property type="term" value="F:NADP+ binding"/>
    <property type="evidence" value="ECO:0007669"/>
    <property type="project" value="UniProtKB-ARBA"/>
</dbReference>
<dbReference type="OrthoDB" id="9804315at2"/>
<dbReference type="FunFam" id="3.40.430.10:FF:000001">
    <property type="entry name" value="Dihydrofolate reductase"/>
    <property type="match status" value="1"/>
</dbReference>
<evidence type="ECO:0000256" key="2">
    <source>
        <dbReference type="ARBA" id="ARBA00009539"/>
    </source>
</evidence>
<evidence type="ECO:0000256" key="4">
    <source>
        <dbReference type="ARBA" id="ARBA00022563"/>
    </source>
</evidence>
<evidence type="ECO:0000256" key="8">
    <source>
        <dbReference type="PIRNR" id="PIRNR000194"/>
    </source>
</evidence>
<accession>A0A1I3VAB2</accession>
<feature type="domain" description="DHFR" evidence="9">
    <location>
        <begin position="2"/>
        <end position="168"/>
    </location>
</feature>
<evidence type="ECO:0000256" key="6">
    <source>
        <dbReference type="ARBA" id="ARBA00023002"/>
    </source>
</evidence>
<sequence length="173" mass="19242">MKIAIYVAIAENGIIGRDNGLPWRLSTDMQRFKATTMGKPIIMGRKTWESFPRKPLPGRLNIVVTRDLGFRAEGAEVVHSLNDGITLANVRGRCTVGADEICVIGGGEIYRQAMPMADRLHVTHVLAEVDGDTRFPAIDPQIWKTVKSEAFPAGEKDTHATRYTVYERRVAVH</sequence>
<evidence type="ECO:0000256" key="1">
    <source>
        <dbReference type="ARBA" id="ARBA00004903"/>
    </source>
</evidence>
<protein>
    <recommendedName>
        <fullName evidence="3 8">Dihydrofolate reductase</fullName>
        <ecNumber evidence="3 8">1.5.1.3</ecNumber>
    </recommendedName>
</protein>
<evidence type="ECO:0000259" key="9">
    <source>
        <dbReference type="PROSITE" id="PS51330"/>
    </source>
</evidence>